<evidence type="ECO:0000256" key="2">
    <source>
        <dbReference type="SAM" id="Phobius"/>
    </source>
</evidence>
<keyword evidence="2" id="KW-0472">Membrane</keyword>
<keyword evidence="2" id="KW-0812">Transmembrane</keyword>
<dbReference type="EMBL" id="JAERRH010000053">
    <property type="protein sequence ID" value="MBL1110677.1"/>
    <property type="molecule type" value="Genomic_DNA"/>
</dbReference>
<reference evidence="3 4" key="1">
    <citation type="submission" date="2021-01" db="EMBL/GenBank/DDBJ databases">
        <title>WGS of actinomycetes isolated from Thailand.</title>
        <authorList>
            <person name="Thawai C."/>
        </authorList>
    </citation>
    <scope>NUCLEOTIDE SEQUENCE [LARGE SCALE GENOMIC DNA]</scope>
    <source>
        <strain evidence="3 4">CH5-8</strain>
    </source>
</reference>
<keyword evidence="4" id="KW-1185">Reference proteome</keyword>
<gene>
    <name evidence="3" type="ORF">JK361_40125</name>
</gene>
<proteinExistence type="predicted"/>
<evidence type="ECO:0000313" key="4">
    <source>
        <dbReference type="Proteomes" id="UP000621386"/>
    </source>
</evidence>
<feature type="transmembrane region" description="Helical" evidence="2">
    <location>
        <begin position="104"/>
        <end position="124"/>
    </location>
</feature>
<evidence type="ECO:0000313" key="3">
    <source>
        <dbReference type="EMBL" id="MBL1110677.1"/>
    </source>
</evidence>
<organism evidence="3 4">
    <name type="scientific">Streptomyces musisoli</name>
    <dbReference type="NCBI Taxonomy" id="2802280"/>
    <lineage>
        <taxon>Bacteria</taxon>
        <taxon>Bacillati</taxon>
        <taxon>Actinomycetota</taxon>
        <taxon>Actinomycetes</taxon>
        <taxon>Kitasatosporales</taxon>
        <taxon>Streptomycetaceae</taxon>
        <taxon>Streptomyces</taxon>
    </lineage>
</organism>
<feature type="transmembrane region" description="Helical" evidence="2">
    <location>
        <begin position="38"/>
        <end position="59"/>
    </location>
</feature>
<feature type="region of interest" description="Disordered" evidence="1">
    <location>
        <begin position="133"/>
        <end position="152"/>
    </location>
</feature>
<protein>
    <submittedName>
        <fullName evidence="3">Uncharacterized protein</fullName>
    </submittedName>
</protein>
<feature type="transmembrane region" description="Helical" evidence="2">
    <location>
        <begin position="66"/>
        <end position="84"/>
    </location>
</feature>
<accession>A0ABS1PF16</accession>
<comment type="caution">
    <text evidence="3">The sequence shown here is derived from an EMBL/GenBank/DDBJ whole genome shotgun (WGS) entry which is preliminary data.</text>
</comment>
<evidence type="ECO:0000256" key="1">
    <source>
        <dbReference type="SAM" id="MobiDB-lite"/>
    </source>
</evidence>
<keyword evidence="2" id="KW-1133">Transmembrane helix</keyword>
<dbReference type="RefSeq" id="WP_201828105.1">
    <property type="nucleotide sequence ID" value="NZ_JAERRH010000053.1"/>
</dbReference>
<dbReference type="Proteomes" id="UP000621386">
    <property type="component" value="Unassembled WGS sequence"/>
</dbReference>
<sequence length="152" mass="16248">MNSISATDITLRGLGVCCAVGNVVVHALLVPDHLEEKFYIGMLFAVGSAVMLVVAAALVSGKRLAAAWLTGTAVSLGMITGFLLSRTVGLPYGYYEPDWEPPYGPLSLIAEGLFVLVFLTWLGTRPMADAAPVRSRTKGAERIEPARVTQRK</sequence>
<name>A0ABS1PF16_9ACTN</name>